<dbReference type="EMBL" id="VCMV01000054">
    <property type="protein sequence ID" value="KAB0264903.1"/>
    <property type="molecule type" value="Genomic_DNA"/>
</dbReference>
<dbReference type="AlphaFoldDB" id="A0A5N3P5C9"/>
<protein>
    <recommendedName>
        <fullName evidence="1">Aminoglycoside phosphotransferase domain-containing protein</fullName>
    </recommendedName>
</protein>
<name>A0A5N3P5C9_9HYPH</name>
<dbReference type="RefSeq" id="WP_150948124.1">
    <property type="nucleotide sequence ID" value="NZ_VCMV01000054.1"/>
</dbReference>
<evidence type="ECO:0000313" key="3">
    <source>
        <dbReference type="Proteomes" id="UP000325684"/>
    </source>
</evidence>
<sequence>MDVIESEYLPSLVRLDLRALPVGICHGDPWTGNARFQNDRTVFFDFDDFGRGPLVLDLSTAAWHFADEESLENRAMMEGLIAGYQKVRPTVSELDAFPFS</sequence>
<dbReference type="OrthoDB" id="241498at2"/>
<reference evidence="2 3" key="1">
    <citation type="journal article" date="2019" name="Microorganisms">
        <title>Genome Insights into the Novel Species Microvirga brassicacearum, a Rapeseed Endophyte with Biotechnological Potential.</title>
        <authorList>
            <person name="Jimenez-Gomez A."/>
            <person name="Saati-Santamaria Z."/>
            <person name="Igual J.M."/>
            <person name="Rivas R."/>
            <person name="Mateos P.F."/>
            <person name="Garcia-Fraile P."/>
        </authorList>
    </citation>
    <scope>NUCLEOTIDE SEQUENCE [LARGE SCALE GENOMIC DNA]</scope>
    <source>
        <strain evidence="2 3">CDVBN77</strain>
    </source>
</reference>
<evidence type="ECO:0000313" key="2">
    <source>
        <dbReference type="EMBL" id="KAB0264903.1"/>
    </source>
</evidence>
<dbReference type="InterPro" id="IPR011009">
    <property type="entry name" value="Kinase-like_dom_sf"/>
</dbReference>
<dbReference type="Proteomes" id="UP000325684">
    <property type="component" value="Unassembled WGS sequence"/>
</dbReference>
<keyword evidence="3" id="KW-1185">Reference proteome</keyword>
<dbReference type="SUPFAM" id="SSF56112">
    <property type="entry name" value="Protein kinase-like (PK-like)"/>
    <property type="match status" value="1"/>
</dbReference>
<organism evidence="2 3">
    <name type="scientific">Microvirga brassicacearum</name>
    <dbReference type="NCBI Taxonomy" id="2580413"/>
    <lineage>
        <taxon>Bacteria</taxon>
        <taxon>Pseudomonadati</taxon>
        <taxon>Pseudomonadota</taxon>
        <taxon>Alphaproteobacteria</taxon>
        <taxon>Hyphomicrobiales</taxon>
        <taxon>Methylobacteriaceae</taxon>
        <taxon>Microvirga</taxon>
    </lineage>
</organism>
<evidence type="ECO:0000259" key="1">
    <source>
        <dbReference type="Pfam" id="PF01636"/>
    </source>
</evidence>
<feature type="domain" description="Aminoglycoside phosphotransferase" evidence="1">
    <location>
        <begin position="15"/>
        <end position="89"/>
    </location>
</feature>
<dbReference type="Gene3D" id="3.90.1200.10">
    <property type="match status" value="1"/>
</dbReference>
<proteinExistence type="predicted"/>
<dbReference type="Pfam" id="PF01636">
    <property type="entry name" value="APH"/>
    <property type="match status" value="1"/>
</dbReference>
<dbReference type="InterPro" id="IPR002575">
    <property type="entry name" value="Aminoglycoside_PTrfase"/>
</dbReference>
<accession>A0A5N3P5C9</accession>
<gene>
    <name evidence="2" type="ORF">FEZ63_20870</name>
</gene>
<comment type="caution">
    <text evidence="2">The sequence shown here is derived from an EMBL/GenBank/DDBJ whole genome shotgun (WGS) entry which is preliminary data.</text>
</comment>